<dbReference type="GO" id="GO:0005737">
    <property type="term" value="C:cytoplasm"/>
    <property type="evidence" value="ECO:0007669"/>
    <property type="project" value="TreeGrafter"/>
</dbReference>
<dbReference type="InterPro" id="IPR051496">
    <property type="entry name" value="H-rev107_PLA/AT"/>
</dbReference>
<dbReference type="EMBL" id="VEVO01000014">
    <property type="protein sequence ID" value="KAF0032094.1"/>
    <property type="molecule type" value="Genomic_DNA"/>
</dbReference>
<dbReference type="AlphaFoldDB" id="A0A6A4SLZ4"/>
<comment type="caution">
    <text evidence="7">The sequence shown here is derived from an EMBL/GenBank/DDBJ whole genome shotgun (WGS) entry which is preliminary data.</text>
</comment>
<dbReference type="GO" id="GO:0008970">
    <property type="term" value="F:phospholipase A1 activity"/>
    <property type="evidence" value="ECO:0007669"/>
    <property type="project" value="TreeGrafter"/>
</dbReference>
<keyword evidence="3" id="KW-0378">Hydrolase</keyword>
<evidence type="ECO:0000256" key="3">
    <source>
        <dbReference type="ARBA" id="ARBA00022801"/>
    </source>
</evidence>
<gene>
    <name evidence="7" type="ORF">F2P81_016649</name>
</gene>
<evidence type="ECO:0000256" key="1">
    <source>
        <dbReference type="ARBA" id="ARBA00007824"/>
    </source>
</evidence>
<dbReference type="GO" id="GO:0070292">
    <property type="term" value="P:N-acylphosphatidylethanolamine metabolic process"/>
    <property type="evidence" value="ECO:0007669"/>
    <property type="project" value="TreeGrafter"/>
</dbReference>
<evidence type="ECO:0000313" key="7">
    <source>
        <dbReference type="EMBL" id="KAF0032094.1"/>
    </source>
</evidence>
<keyword evidence="4" id="KW-0443">Lipid metabolism</keyword>
<feature type="chain" id="PRO_5025567369" description="LRAT domain-containing protein" evidence="5">
    <location>
        <begin position="20"/>
        <end position="212"/>
    </location>
</feature>
<evidence type="ECO:0000259" key="6">
    <source>
        <dbReference type="PROSITE" id="PS51934"/>
    </source>
</evidence>
<evidence type="ECO:0000313" key="8">
    <source>
        <dbReference type="Proteomes" id="UP000438429"/>
    </source>
</evidence>
<sequence length="212" mass="24056">MRNLISMAVILHVVITAAGLQLNGEEFDCGVPVVISKCSFGNKHHFWFHFSQPKVQFGDMIAYPPVCDGKITLQHFAVYVGDRTFPGKEPEHDIFERLKDTETLSPTCIFSTLNVADKPYVFNYLDGYKENGKEYKKGKEEKMEERIREKYNKCSLYSAVGNNCEHLATYVRYGEKISLQVNLSGEKLCILPKAQQKLVYAKGVAKCQNKDG</sequence>
<dbReference type="PANTHER" id="PTHR13943:SF80">
    <property type="entry name" value="PHOSPHOLIPASE A AND ACYLTRANSFERASE 1-LIKE"/>
    <property type="match status" value="1"/>
</dbReference>
<comment type="similarity">
    <text evidence="1">Belongs to the H-rev107 family.</text>
</comment>
<keyword evidence="2" id="KW-0808">Transferase</keyword>
<reference evidence="7 8" key="1">
    <citation type="submission" date="2019-06" db="EMBL/GenBank/DDBJ databases">
        <title>Draft genomes of female and male turbot (Scophthalmus maximus).</title>
        <authorList>
            <person name="Xu H."/>
            <person name="Xu X.-W."/>
            <person name="Shao C."/>
            <person name="Chen S."/>
        </authorList>
    </citation>
    <scope>NUCLEOTIDE SEQUENCE [LARGE SCALE GENOMIC DNA]</scope>
    <source>
        <strain evidence="7">Ysfricsl-2016a</strain>
        <tissue evidence="7">Blood</tissue>
    </source>
</reference>
<feature type="domain" description="LRAT" evidence="6">
    <location>
        <begin position="65"/>
        <end position="180"/>
    </location>
</feature>
<organism evidence="7 8">
    <name type="scientific">Scophthalmus maximus</name>
    <name type="common">Turbot</name>
    <name type="synonym">Psetta maxima</name>
    <dbReference type="NCBI Taxonomy" id="52904"/>
    <lineage>
        <taxon>Eukaryota</taxon>
        <taxon>Metazoa</taxon>
        <taxon>Chordata</taxon>
        <taxon>Craniata</taxon>
        <taxon>Vertebrata</taxon>
        <taxon>Euteleostomi</taxon>
        <taxon>Actinopterygii</taxon>
        <taxon>Neopterygii</taxon>
        <taxon>Teleostei</taxon>
        <taxon>Neoteleostei</taxon>
        <taxon>Acanthomorphata</taxon>
        <taxon>Carangaria</taxon>
        <taxon>Pleuronectiformes</taxon>
        <taxon>Pleuronectoidei</taxon>
        <taxon>Scophthalmidae</taxon>
        <taxon>Scophthalmus</taxon>
    </lineage>
</organism>
<proteinExistence type="inferred from homology"/>
<dbReference type="PANTHER" id="PTHR13943">
    <property type="entry name" value="HRAS-LIKE SUPPRESSOR - RELATED"/>
    <property type="match status" value="1"/>
</dbReference>
<evidence type="ECO:0000256" key="5">
    <source>
        <dbReference type="SAM" id="SignalP"/>
    </source>
</evidence>
<protein>
    <recommendedName>
        <fullName evidence="6">LRAT domain-containing protein</fullName>
    </recommendedName>
</protein>
<dbReference type="InterPro" id="IPR007053">
    <property type="entry name" value="LRAT_dom"/>
</dbReference>
<evidence type="ECO:0000256" key="4">
    <source>
        <dbReference type="ARBA" id="ARBA00023098"/>
    </source>
</evidence>
<dbReference type="GO" id="GO:0004623">
    <property type="term" value="F:phospholipase A2 activity"/>
    <property type="evidence" value="ECO:0007669"/>
    <property type="project" value="TreeGrafter"/>
</dbReference>
<feature type="signal peptide" evidence="5">
    <location>
        <begin position="1"/>
        <end position="19"/>
    </location>
</feature>
<dbReference type="Gene3D" id="3.90.1720.10">
    <property type="entry name" value="endopeptidase domain like (from Nostoc punctiforme)"/>
    <property type="match status" value="1"/>
</dbReference>
<keyword evidence="5" id="KW-0732">Signal</keyword>
<accession>A0A6A4SLZ4</accession>
<evidence type="ECO:0000256" key="2">
    <source>
        <dbReference type="ARBA" id="ARBA00022679"/>
    </source>
</evidence>
<dbReference type="GO" id="GO:0016410">
    <property type="term" value="F:N-acyltransferase activity"/>
    <property type="evidence" value="ECO:0007669"/>
    <property type="project" value="TreeGrafter"/>
</dbReference>
<dbReference type="Proteomes" id="UP000438429">
    <property type="component" value="Unassembled WGS sequence"/>
</dbReference>
<dbReference type="PROSITE" id="PS51934">
    <property type="entry name" value="LRAT"/>
    <property type="match status" value="1"/>
</dbReference>
<dbReference type="Pfam" id="PF04970">
    <property type="entry name" value="LRAT"/>
    <property type="match status" value="1"/>
</dbReference>
<name>A0A6A4SLZ4_SCOMX</name>